<protein>
    <submittedName>
        <fullName evidence="1">Uncharacterized protein</fullName>
    </submittedName>
</protein>
<sequence length="570" mass="61520">MALPHCRSYIDLVSCESANRDTLTWMKAIQEKRGGSSAEPVAKVLAVSGPSGCAKSTLVAVGARVTGLSPITVPAGESRDPDTLKKGLLSGIFLSSNTSAFSSFIVPKEGAKKAKGKKSKKSKRDRPLVVFDNADSDYKDVLLSTQALLELPSPPPIVWVMSTARWGEDTGKGGGAWWALKYMTSVLGEAAIQRVRVFCTEGVLSKRFSSILRSMGAVYEERALSYLEEACDNDVRGMASVLDACTRSGIAVSRNTVAALMDRQATYSASSLLSACCARDVRYILMTDAERSARENEGMSLPTSSSMHMGTFARQVSQRQDLDRVTLQLHGHMASMPPGLSLEAWTKAAEYLSAASSAPVPSGRCLGVLGLYTLGGGLGGRRQAEEGFRGVLPVQEMTKTRAETRARMDSLKWTTPLPLPSPLASVVPLLPALAYVPKSGLAFLPEADVKVLNHSAFAVASVSGNSHIVAGKRKNGYLARLYPGRLTIPDPPLYWTRIHDRIPPGVAKTLDSLYTQAQRLLADGKGESSIVNTRQETEVKTRTGPNIIRYKHHEGFTLAVRRVVLLRDLL</sequence>
<evidence type="ECO:0000313" key="2">
    <source>
        <dbReference type="Proteomes" id="UP000265618"/>
    </source>
</evidence>
<organism evidence="1 2">
    <name type="scientific">Kipferlia bialata</name>
    <dbReference type="NCBI Taxonomy" id="797122"/>
    <lineage>
        <taxon>Eukaryota</taxon>
        <taxon>Metamonada</taxon>
        <taxon>Carpediemonas-like organisms</taxon>
        <taxon>Kipferlia</taxon>
    </lineage>
</organism>
<accession>A0A9K3D556</accession>
<dbReference type="EMBL" id="BDIP01003845">
    <property type="protein sequence ID" value="GIQ88191.1"/>
    <property type="molecule type" value="Genomic_DNA"/>
</dbReference>
<proteinExistence type="predicted"/>
<gene>
    <name evidence="1" type="ORF">KIPB_010387</name>
</gene>
<dbReference type="AlphaFoldDB" id="A0A9K3D556"/>
<evidence type="ECO:0000313" key="1">
    <source>
        <dbReference type="EMBL" id="GIQ88191.1"/>
    </source>
</evidence>
<dbReference type="Gene3D" id="3.40.50.300">
    <property type="entry name" value="P-loop containing nucleotide triphosphate hydrolases"/>
    <property type="match status" value="1"/>
</dbReference>
<reference evidence="1 2" key="1">
    <citation type="journal article" date="2018" name="PLoS ONE">
        <title>The draft genome of Kipferlia bialata reveals reductive genome evolution in fornicate parasites.</title>
        <authorList>
            <person name="Tanifuji G."/>
            <person name="Takabayashi S."/>
            <person name="Kume K."/>
            <person name="Takagi M."/>
            <person name="Nakayama T."/>
            <person name="Kamikawa R."/>
            <person name="Inagaki Y."/>
            <person name="Hashimoto T."/>
        </authorList>
    </citation>
    <scope>NUCLEOTIDE SEQUENCE [LARGE SCALE GENOMIC DNA]</scope>
    <source>
        <strain evidence="1">NY0173</strain>
    </source>
</reference>
<keyword evidence="2" id="KW-1185">Reference proteome</keyword>
<dbReference type="Proteomes" id="UP000265618">
    <property type="component" value="Unassembled WGS sequence"/>
</dbReference>
<comment type="caution">
    <text evidence="1">The sequence shown here is derived from an EMBL/GenBank/DDBJ whole genome shotgun (WGS) entry which is preliminary data.</text>
</comment>
<dbReference type="InterPro" id="IPR027417">
    <property type="entry name" value="P-loop_NTPase"/>
</dbReference>
<dbReference type="SUPFAM" id="SSF52540">
    <property type="entry name" value="P-loop containing nucleoside triphosphate hydrolases"/>
    <property type="match status" value="1"/>
</dbReference>
<dbReference type="OrthoDB" id="2195431at2759"/>
<name>A0A9K3D556_9EUKA</name>